<proteinExistence type="predicted"/>
<keyword evidence="1" id="KW-0732">Signal</keyword>
<feature type="signal peptide" evidence="1">
    <location>
        <begin position="1"/>
        <end position="19"/>
    </location>
</feature>
<gene>
    <name evidence="2" type="ORF">BN1044_04537</name>
</gene>
<dbReference type="AlphaFoldDB" id="A0A1C6Z7H5"/>
<dbReference type="InterPro" id="IPR049347">
    <property type="entry name" value="TsiV3"/>
</dbReference>
<organism evidence="2 3">
    <name type="scientific">Hafnia alvei</name>
    <dbReference type="NCBI Taxonomy" id="569"/>
    <lineage>
        <taxon>Bacteria</taxon>
        <taxon>Pseudomonadati</taxon>
        <taxon>Pseudomonadota</taxon>
        <taxon>Gammaproteobacteria</taxon>
        <taxon>Enterobacterales</taxon>
        <taxon>Hafniaceae</taxon>
        <taxon>Hafnia</taxon>
    </lineage>
</organism>
<dbReference type="InterPro" id="IPR049348">
    <property type="entry name" value="TsiV3_sf"/>
</dbReference>
<evidence type="ECO:0000313" key="3">
    <source>
        <dbReference type="Proteomes" id="UP000094844"/>
    </source>
</evidence>
<evidence type="ECO:0000313" key="2">
    <source>
        <dbReference type="EMBL" id="SCM55024.1"/>
    </source>
</evidence>
<reference evidence="2 3" key="1">
    <citation type="submission" date="2016-09" db="EMBL/GenBank/DDBJ databases">
        <authorList>
            <person name="Capua I."/>
            <person name="De Benedictis P."/>
            <person name="Joannis T."/>
            <person name="Lombin L.H."/>
            <person name="Cattoli G."/>
        </authorList>
    </citation>
    <scope>NUCLEOTIDE SEQUENCE [LARGE SCALE GENOMIC DNA]</scope>
    <source>
        <strain evidence="2 3">GB001</strain>
    </source>
</reference>
<dbReference type="Proteomes" id="UP000094844">
    <property type="component" value="Unassembled WGS sequence"/>
</dbReference>
<accession>A0A1C6Z7H5</accession>
<sequence length="73" mass="8211">MMKTKYTLLLLFFPLCIYAKTNSSCAGNTTVHPVILSCIQGSTNKVEDSIKSMIEKHGSEYSVTIDFYNAQRK</sequence>
<dbReference type="Pfam" id="PF20889">
    <property type="entry name" value="TsiV3"/>
    <property type="match status" value="1"/>
</dbReference>
<protein>
    <submittedName>
        <fullName evidence="2">Uncharacterized protein</fullName>
    </submittedName>
</protein>
<dbReference type="EMBL" id="FMIQ01000085">
    <property type="protein sequence ID" value="SCM55024.1"/>
    <property type="molecule type" value="Genomic_DNA"/>
</dbReference>
<name>A0A1C6Z7H5_HAFAL</name>
<evidence type="ECO:0000256" key="1">
    <source>
        <dbReference type="SAM" id="SignalP"/>
    </source>
</evidence>
<dbReference type="Gene3D" id="1.10.8.1160">
    <property type="match status" value="1"/>
</dbReference>
<feature type="chain" id="PRO_5008751997" evidence="1">
    <location>
        <begin position="20"/>
        <end position="73"/>
    </location>
</feature>